<dbReference type="EMBL" id="SMAL01000003">
    <property type="protein sequence ID" value="TCT15500.1"/>
    <property type="molecule type" value="Genomic_DNA"/>
</dbReference>
<comment type="caution">
    <text evidence="1">The sequence shown here is derived from an EMBL/GenBank/DDBJ whole genome shotgun (WGS) entry which is preliminary data.</text>
</comment>
<keyword evidence="2" id="KW-1185">Reference proteome</keyword>
<sequence>MAKLYEIFISDFYKYYQRNDEVTVQAPKLNCNLNYEISKENLLLPEMRTDILWKVIKRKGKCY</sequence>
<accession>A0A4V6NZU1</accession>
<dbReference type="RefSeq" id="WP_132251247.1">
    <property type="nucleotide sequence ID" value="NZ_SMAL01000003.1"/>
</dbReference>
<dbReference type="AlphaFoldDB" id="A0A4V6NZU1"/>
<evidence type="ECO:0000313" key="1">
    <source>
        <dbReference type="EMBL" id="TCT15500.1"/>
    </source>
</evidence>
<proteinExistence type="predicted"/>
<organism evidence="1 2">
    <name type="scientific">Natranaerovirga pectinivora</name>
    <dbReference type="NCBI Taxonomy" id="682400"/>
    <lineage>
        <taxon>Bacteria</taxon>
        <taxon>Bacillati</taxon>
        <taxon>Bacillota</taxon>
        <taxon>Clostridia</taxon>
        <taxon>Lachnospirales</taxon>
        <taxon>Natranaerovirgaceae</taxon>
        <taxon>Natranaerovirga</taxon>
    </lineage>
</organism>
<gene>
    <name evidence="1" type="ORF">EDC18_103205</name>
</gene>
<reference evidence="1 2" key="1">
    <citation type="submission" date="2019-03" db="EMBL/GenBank/DDBJ databases">
        <title>Genomic Encyclopedia of Type Strains, Phase IV (KMG-IV): sequencing the most valuable type-strain genomes for metagenomic binning, comparative biology and taxonomic classification.</title>
        <authorList>
            <person name="Goeker M."/>
        </authorList>
    </citation>
    <scope>NUCLEOTIDE SEQUENCE [LARGE SCALE GENOMIC DNA]</scope>
    <source>
        <strain evidence="1 2">DSM 24629</strain>
    </source>
</reference>
<dbReference type="Proteomes" id="UP000294902">
    <property type="component" value="Unassembled WGS sequence"/>
</dbReference>
<name>A0A4V6NZU1_9FIRM</name>
<evidence type="ECO:0000313" key="2">
    <source>
        <dbReference type="Proteomes" id="UP000294902"/>
    </source>
</evidence>
<protein>
    <submittedName>
        <fullName evidence="1">Uncharacterized protein</fullName>
    </submittedName>
</protein>